<name>A0ACB9CHF7_ARCLA</name>
<organism evidence="1 2">
    <name type="scientific">Arctium lappa</name>
    <name type="common">Greater burdock</name>
    <name type="synonym">Lappa major</name>
    <dbReference type="NCBI Taxonomy" id="4217"/>
    <lineage>
        <taxon>Eukaryota</taxon>
        <taxon>Viridiplantae</taxon>
        <taxon>Streptophyta</taxon>
        <taxon>Embryophyta</taxon>
        <taxon>Tracheophyta</taxon>
        <taxon>Spermatophyta</taxon>
        <taxon>Magnoliopsida</taxon>
        <taxon>eudicotyledons</taxon>
        <taxon>Gunneridae</taxon>
        <taxon>Pentapetalae</taxon>
        <taxon>asterids</taxon>
        <taxon>campanulids</taxon>
        <taxon>Asterales</taxon>
        <taxon>Asteraceae</taxon>
        <taxon>Carduoideae</taxon>
        <taxon>Cardueae</taxon>
        <taxon>Arctiinae</taxon>
        <taxon>Arctium</taxon>
    </lineage>
</organism>
<protein>
    <submittedName>
        <fullName evidence="1">Uncharacterized protein</fullName>
    </submittedName>
</protein>
<accession>A0ACB9CHF7</accession>
<comment type="caution">
    <text evidence="1">The sequence shown here is derived from an EMBL/GenBank/DDBJ whole genome shotgun (WGS) entry which is preliminary data.</text>
</comment>
<gene>
    <name evidence="1" type="ORF">L6452_13126</name>
</gene>
<sequence>MESNGYEHQAEESSVKKECNNEEFDNGDDKSKSGQCSNDIYRKLRDELIDDPHATMDYSISFIDHDLVKLKRYVDIIIDLHSEVKAELYDELRRNNEDLMKSERFGEREVDLRNERPIPIQCVQMEPNENGMLEEESSKKEGQDCNDCDCYSTNSKRRNALIHEAHAHVNECVRLLQHDMVKLKRYILEIVYLKSDVKADYYDELRHLIV</sequence>
<reference evidence="2" key="1">
    <citation type="journal article" date="2022" name="Mol. Ecol. Resour.">
        <title>The genomes of chicory, endive, great burdock and yacon provide insights into Asteraceae palaeo-polyploidization history and plant inulin production.</title>
        <authorList>
            <person name="Fan W."/>
            <person name="Wang S."/>
            <person name="Wang H."/>
            <person name="Wang A."/>
            <person name="Jiang F."/>
            <person name="Liu H."/>
            <person name="Zhao H."/>
            <person name="Xu D."/>
            <person name="Zhang Y."/>
        </authorList>
    </citation>
    <scope>NUCLEOTIDE SEQUENCE [LARGE SCALE GENOMIC DNA]</scope>
    <source>
        <strain evidence="2">cv. Niubang</strain>
    </source>
</reference>
<dbReference type="EMBL" id="CM042050">
    <property type="protein sequence ID" value="KAI3733676.1"/>
    <property type="molecule type" value="Genomic_DNA"/>
</dbReference>
<proteinExistence type="predicted"/>
<evidence type="ECO:0000313" key="1">
    <source>
        <dbReference type="EMBL" id="KAI3733676.1"/>
    </source>
</evidence>
<dbReference type="Proteomes" id="UP001055879">
    <property type="component" value="Linkage Group LG04"/>
</dbReference>
<evidence type="ECO:0000313" key="2">
    <source>
        <dbReference type="Proteomes" id="UP001055879"/>
    </source>
</evidence>
<reference evidence="1 2" key="2">
    <citation type="journal article" date="2022" name="Mol. Ecol. Resour.">
        <title>The genomes of chicory, endive, great burdock and yacon provide insights into Asteraceae paleo-polyploidization history and plant inulin production.</title>
        <authorList>
            <person name="Fan W."/>
            <person name="Wang S."/>
            <person name="Wang H."/>
            <person name="Wang A."/>
            <person name="Jiang F."/>
            <person name="Liu H."/>
            <person name="Zhao H."/>
            <person name="Xu D."/>
            <person name="Zhang Y."/>
        </authorList>
    </citation>
    <scope>NUCLEOTIDE SEQUENCE [LARGE SCALE GENOMIC DNA]</scope>
    <source>
        <strain evidence="2">cv. Niubang</strain>
    </source>
</reference>
<keyword evidence="2" id="KW-1185">Reference proteome</keyword>